<evidence type="ECO:0000256" key="1">
    <source>
        <dbReference type="ARBA" id="ARBA00006484"/>
    </source>
</evidence>
<dbReference type="InterPro" id="IPR020904">
    <property type="entry name" value="Sc_DH/Rdtase_CS"/>
</dbReference>
<dbReference type="EMBL" id="JAAXLA010000068">
    <property type="protein sequence ID" value="NMI00927.1"/>
    <property type="molecule type" value="Genomic_DNA"/>
</dbReference>
<dbReference type="Proteomes" id="UP000820669">
    <property type="component" value="Unassembled WGS sequence"/>
</dbReference>
<reference evidence="4 5" key="1">
    <citation type="submission" date="2020-04" db="EMBL/GenBank/DDBJ databases">
        <authorList>
            <person name="Klaysubun C."/>
            <person name="Duangmal K."/>
            <person name="Lipun K."/>
        </authorList>
    </citation>
    <scope>NUCLEOTIDE SEQUENCE [LARGE SCALE GENOMIC DNA]</scope>
    <source>
        <strain evidence="4 5">K10HN5</strain>
    </source>
</reference>
<dbReference type="Gene3D" id="3.40.50.720">
    <property type="entry name" value="NAD(P)-binding Rossmann-like Domain"/>
    <property type="match status" value="1"/>
</dbReference>
<dbReference type="RefSeq" id="WP_169384390.1">
    <property type="nucleotide sequence ID" value="NZ_JAAXLA010000068.1"/>
</dbReference>
<dbReference type="InterPro" id="IPR050259">
    <property type="entry name" value="SDR"/>
</dbReference>
<dbReference type="InterPro" id="IPR057326">
    <property type="entry name" value="KR_dom"/>
</dbReference>
<proteinExistence type="inferred from homology"/>
<dbReference type="PANTHER" id="PTHR42879:SF2">
    <property type="entry name" value="3-OXOACYL-[ACYL-CARRIER-PROTEIN] REDUCTASE FABG"/>
    <property type="match status" value="1"/>
</dbReference>
<gene>
    <name evidence="4" type="ORF">HF526_27010</name>
</gene>
<dbReference type="PROSITE" id="PS00061">
    <property type="entry name" value="ADH_SHORT"/>
    <property type="match status" value="1"/>
</dbReference>
<dbReference type="InterPro" id="IPR036291">
    <property type="entry name" value="NAD(P)-bd_dom_sf"/>
</dbReference>
<dbReference type="PRINTS" id="PR00081">
    <property type="entry name" value="GDHRDH"/>
</dbReference>
<keyword evidence="5" id="KW-1185">Reference proteome</keyword>
<dbReference type="SUPFAM" id="SSF51735">
    <property type="entry name" value="NAD(P)-binding Rossmann-fold domains"/>
    <property type="match status" value="1"/>
</dbReference>
<dbReference type="PANTHER" id="PTHR42879">
    <property type="entry name" value="3-OXOACYL-(ACYL-CARRIER-PROTEIN) REDUCTASE"/>
    <property type="match status" value="1"/>
</dbReference>
<dbReference type="CDD" id="cd05233">
    <property type="entry name" value="SDR_c"/>
    <property type="match status" value="1"/>
</dbReference>
<dbReference type="InterPro" id="IPR002347">
    <property type="entry name" value="SDR_fam"/>
</dbReference>
<dbReference type="SMART" id="SM00822">
    <property type="entry name" value="PKS_KR"/>
    <property type="match status" value="1"/>
</dbReference>
<evidence type="ECO:0000313" key="4">
    <source>
        <dbReference type="EMBL" id="NMI00927.1"/>
    </source>
</evidence>
<evidence type="ECO:0000259" key="3">
    <source>
        <dbReference type="SMART" id="SM00822"/>
    </source>
</evidence>
<evidence type="ECO:0000313" key="5">
    <source>
        <dbReference type="Proteomes" id="UP000820669"/>
    </source>
</evidence>
<protein>
    <submittedName>
        <fullName evidence="4">SDR family NAD(P)-dependent oxidoreductase</fullName>
    </submittedName>
</protein>
<organism evidence="4 5">
    <name type="scientific">Pseudonocardia acidicola</name>
    <dbReference type="NCBI Taxonomy" id="2724939"/>
    <lineage>
        <taxon>Bacteria</taxon>
        <taxon>Bacillati</taxon>
        <taxon>Actinomycetota</taxon>
        <taxon>Actinomycetes</taxon>
        <taxon>Pseudonocardiales</taxon>
        <taxon>Pseudonocardiaceae</taxon>
        <taxon>Pseudonocardia</taxon>
    </lineage>
</organism>
<sequence>MAGTSIDPVDDVLQGRRALVTGASGGIGQELGRRLAESGVDLFLTYSGHATEAEQLAGKARELGRRAEVMQADFADPASPARVIEAATERLGGLDVVVAAAGTGTKTPWEDVDEQLWDHTMAVNTRAPFFLAKLALPGMIERRFGRILLFSSIAAFNGGVIGPHYASSKAALHGLTHFLASRVADTGVTVNAIAPALIRGTRMLPAGPDDPLPLPIPVGRLGTVEEVADMSLAMLRNGYLTNKVITLDGGLYPS</sequence>
<name>A0ABX1SH69_9PSEU</name>
<accession>A0ABX1SH69</accession>
<dbReference type="PRINTS" id="PR00080">
    <property type="entry name" value="SDRFAMILY"/>
</dbReference>
<dbReference type="Pfam" id="PF00106">
    <property type="entry name" value="adh_short"/>
    <property type="match status" value="1"/>
</dbReference>
<feature type="domain" description="Ketoreductase" evidence="3">
    <location>
        <begin position="16"/>
        <end position="201"/>
    </location>
</feature>
<evidence type="ECO:0000256" key="2">
    <source>
        <dbReference type="RuleBase" id="RU000363"/>
    </source>
</evidence>
<comment type="caution">
    <text evidence="4">The sequence shown here is derived from an EMBL/GenBank/DDBJ whole genome shotgun (WGS) entry which is preliminary data.</text>
</comment>
<comment type="similarity">
    <text evidence="1 2">Belongs to the short-chain dehydrogenases/reductases (SDR) family.</text>
</comment>